<dbReference type="EMBL" id="MGDI01000033">
    <property type="protein sequence ID" value="OGL52137.1"/>
    <property type="molecule type" value="Genomic_DNA"/>
</dbReference>
<protein>
    <recommendedName>
        <fullName evidence="2">Glycoside-hydrolase family GH114 TIM-barrel domain-containing protein</fullName>
    </recommendedName>
</protein>
<gene>
    <name evidence="3" type="ORF">A3G31_06885</name>
</gene>
<accession>A0A1F7SG38</accession>
<keyword evidence="1" id="KW-0812">Transmembrane</keyword>
<dbReference type="PRINTS" id="PR01545">
    <property type="entry name" value="THEMAYE10DUF"/>
</dbReference>
<dbReference type="SUPFAM" id="SSF51445">
    <property type="entry name" value="(Trans)glycosidases"/>
    <property type="match status" value="1"/>
</dbReference>
<dbReference type="InterPro" id="IPR017853">
    <property type="entry name" value="GH"/>
</dbReference>
<dbReference type="InterPro" id="IPR013785">
    <property type="entry name" value="Aldolase_TIM"/>
</dbReference>
<evidence type="ECO:0000256" key="1">
    <source>
        <dbReference type="SAM" id="Phobius"/>
    </source>
</evidence>
<dbReference type="Pfam" id="PF03537">
    <property type="entry name" value="Glyco_hydro_114"/>
    <property type="match status" value="1"/>
</dbReference>
<organism evidence="3 4">
    <name type="scientific">Candidatus Schekmanbacteria bacterium RIFCSPLOWO2_12_FULL_38_15</name>
    <dbReference type="NCBI Taxonomy" id="1817883"/>
    <lineage>
        <taxon>Bacteria</taxon>
        <taxon>Candidatus Schekmaniibacteriota</taxon>
    </lineage>
</organism>
<dbReference type="InterPro" id="IPR016063">
    <property type="entry name" value="TM1410_Glycdase"/>
</dbReference>
<evidence type="ECO:0000313" key="4">
    <source>
        <dbReference type="Proteomes" id="UP000178082"/>
    </source>
</evidence>
<dbReference type="Proteomes" id="UP000178082">
    <property type="component" value="Unassembled WGS sequence"/>
</dbReference>
<dbReference type="NCBIfam" id="TIGR01370">
    <property type="entry name" value="MJ1477/TM1410 family putative glycoside hydrolase"/>
    <property type="match status" value="1"/>
</dbReference>
<comment type="caution">
    <text evidence="3">The sequence shown here is derived from an EMBL/GenBank/DDBJ whole genome shotgun (WGS) entry which is preliminary data.</text>
</comment>
<evidence type="ECO:0000313" key="3">
    <source>
        <dbReference type="EMBL" id="OGL52137.1"/>
    </source>
</evidence>
<dbReference type="PANTHER" id="PTHR35882:SF1">
    <property type="match status" value="1"/>
</dbReference>
<evidence type="ECO:0000259" key="2">
    <source>
        <dbReference type="Pfam" id="PF03537"/>
    </source>
</evidence>
<proteinExistence type="predicted"/>
<reference evidence="3 4" key="1">
    <citation type="journal article" date="2016" name="Nat. Commun.">
        <title>Thousands of microbial genomes shed light on interconnected biogeochemical processes in an aquifer system.</title>
        <authorList>
            <person name="Anantharaman K."/>
            <person name="Brown C.T."/>
            <person name="Hug L.A."/>
            <person name="Sharon I."/>
            <person name="Castelle C.J."/>
            <person name="Probst A.J."/>
            <person name="Thomas B.C."/>
            <person name="Singh A."/>
            <person name="Wilkins M.J."/>
            <person name="Karaoz U."/>
            <person name="Brodie E.L."/>
            <person name="Williams K.H."/>
            <person name="Hubbard S.S."/>
            <person name="Banfield J.F."/>
        </authorList>
    </citation>
    <scope>NUCLEOTIDE SEQUENCE [LARGE SCALE GENOMIC DNA]</scope>
</reference>
<keyword evidence="1" id="KW-1133">Transmembrane helix</keyword>
<feature type="domain" description="Glycoside-hydrolase family GH114 TIM-barrel" evidence="2">
    <location>
        <begin position="80"/>
        <end position="363"/>
    </location>
</feature>
<name>A0A1F7SG38_9BACT</name>
<dbReference type="PANTHER" id="PTHR35882">
    <property type="entry name" value="PELA"/>
    <property type="match status" value="1"/>
</dbReference>
<dbReference type="Gene3D" id="3.20.20.70">
    <property type="entry name" value="Aldolase class I"/>
    <property type="match status" value="1"/>
</dbReference>
<dbReference type="AlphaFoldDB" id="A0A1F7SG38"/>
<dbReference type="InterPro" id="IPR016062">
    <property type="entry name" value="TM1410-rel"/>
</dbReference>
<sequence>MGISARRDSKAFAEYTYVIVKAIQNMKSESDNLQQPSLFPFFTVIFSIALVLISLLSQFWSKAEGQTVKSSIPWNSVNDFTYQLQDINLNTIEKTKFDLVIIDYSRDGSESGRFTAEEIEALKNSANGLKLVLAYVSIGEAEDYRWYWKKSWDVDKNGIPDKGAPSWLGLSNPNWPGNYKVKYWEPEWQAIVFGLPTSYLDKIIEAGFDGVYLDIIDAYEYWGPDGDSGKDRKTAEDEMVDFVVKISEYARSKNSDFGIFPQNGAPLGKHEEYLNAVTGIGQEDIYYGYNSDGEKTLKKITKELEGYLNVFKNAGKLVLTIDYPFSCSENKPCFNKKSKKKINNTYKKSRENGYIPYCTVRNLNYLTINPDNQPD</sequence>
<keyword evidence="1" id="KW-0472">Membrane</keyword>
<feature type="transmembrane region" description="Helical" evidence="1">
    <location>
        <begin position="38"/>
        <end position="60"/>
    </location>
</feature>
<dbReference type="InterPro" id="IPR004352">
    <property type="entry name" value="GH114_TIM-barrel"/>
</dbReference>